<organism evidence="3 4">
    <name type="scientific">Capsella rubella</name>
    <dbReference type="NCBI Taxonomy" id="81985"/>
    <lineage>
        <taxon>Eukaryota</taxon>
        <taxon>Viridiplantae</taxon>
        <taxon>Streptophyta</taxon>
        <taxon>Embryophyta</taxon>
        <taxon>Tracheophyta</taxon>
        <taxon>Spermatophyta</taxon>
        <taxon>Magnoliopsida</taxon>
        <taxon>eudicotyledons</taxon>
        <taxon>Gunneridae</taxon>
        <taxon>Pentapetalae</taxon>
        <taxon>rosids</taxon>
        <taxon>malvids</taxon>
        <taxon>Brassicales</taxon>
        <taxon>Brassicaceae</taxon>
        <taxon>Camelineae</taxon>
        <taxon>Capsella</taxon>
    </lineage>
</organism>
<feature type="non-terminal residue" evidence="3">
    <location>
        <position position="323"/>
    </location>
</feature>
<reference evidence="4" key="1">
    <citation type="journal article" date="2013" name="Nat. Genet.">
        <title>The Capsella rubella genome and the genomic consequences of rapid mating system evolution.</title>
        <authorList>
            <person name="Slotte T."/>
            <person name="Hazzouri K.M."/>
            <person name="Agren J.A."/>
            <person name="Koenig D."/>
            <person name="Maumus F."/>
            <person name="Guo Y.L."/>
            <person name="Steige K."/>
            <person name="Platts A.E."/>
            <person name="Escobar J.S."/>
            <person name="Newman L.K."/>
            <person name="Wang W."/>
            <person name="Mandakova T."/>
            <person name="Vello E."/>
            <person name="Smith L.M."/>
            <person name="Henz S.R."/>
            <person name="Steffen J."/>
            <person name="Takuno S."/>
            <person name="Brandvain Y."/>
            <person name="Coop G."/>
            <person name="Andolfatto P."/>
            <person name="Hu T.T."/>
            <person name="Blanchette M."/>
            <person name="Clark R.M."/>
            <person name="Quesneville H."/>
            <person name="Nordborg M."/>
            <person name="Gaut B.S."/>
            <person name="Lysak M.A."/>
            <person name="Jenkins J."/>
            <person name="Grimwood J."/>
            <person name="Chapman J."/>
            <person name="Prochnik S."/>
            <person name="Shu S."/>
            <person name="Rokhsar D."/>
            <person name="Schmutz J."/>
            <person name="Weigel D."/>
            <person name="Wright S.I."/>
        </authorList>
    </citation>
    <scope>NUCLEOTIDE SEQUENCE [LARGE SCALE GENOMIC DNA]</scope>
    <source>
        <strain evidence="4">cv. Monte Gargano</strain>
    </source>
</reference>
<dbReference type="InterPro" id="IPR055411">
    <property type="entry name" value="LRR_FXL15/At3g58940/PEG3-like"/>
</dbReference>
<evidence type="ECO:0000259" key="2">
    <source>
        <dbReference type="Pfam" id="PF24758"/>
    </source>
</evidence>
<feature type="domain" description="F-box" evidence="1">
    <location>
        <begin position="5"/>
        <end position="43"/>
    </location>
</feature>
<accession>R0H4S7</accession>
<dbReference type="eggNOG" id="ENOG502RYTW">
    <property type="taxonomic scope" value="Eukaryota"/>
</dbReference>
<dbReference type="PANTHER" id="PTHR31900:SF28">
    <property type="entry name" value="FBD DOMAIN-CONTAINING PROTEIN"/>
    <property type="match status" value="1"/>
</dbReference>
<dbReference type="Pfam" id="PF24758">
    <property type="entry name" value="LRR_At5g56370"/>
    <property type="match status" value="1"/>
</dbReference>
<dbReference type="SUPFAM" id="SSF81383">
    <property type="entry name" value="F-box domain"/>
    <property type="match status" value="1"/>
</dbReference>
<dbReference type="InterPro" id="IPR032675">
    <property type="entry name" value="LRR_dom_sf"/>
</dbReference>
<feature type="domain" description="F-box/LRR-repeat protein 15/At3g58940/PEG3-like LRR" evidence="2">
    <location>
        <begin position="91"/>
        <end position="229"/>
    </location>
</feature>
<dbReference type="InterPro" id="IPR036047">
    <property type="entry name" value="F-box-like_dom_sf"/>
</dbReference>
<dbReference type="InterPro" id="IPR001810">
    <property type="entry name" value="F-box_dom"/>
</dbReference>
<dbReference type="PANTHER" id="PTHR31900">
    <property type="entry name" value="F-BOX/RNI SUPERFAMILY PROTEIN-RELATED"/>
    <property type="match status" value="1"/>
</dbReference>
<evidence type="ECO:0000313" key="4">
    <source>
        <dbReference type="Proteomes" id="UP000029121"/>
    </source>
</evidence>
<dbReference type="Gene3D" id="3.80.10.10">
    <property type="entry name" value="Ribonuclease Inhibitor"/>
    <property type="match status" value="1"/>
</dbReference>
<dbReference type="InterPro" id="IPR050232">
    <property type="entry name" value="FBL13/AtMIF1-like"/>
</dbReference>
<dbReference type="Proteomes" id="UP000029121">
    <property type="component" value="Unassembled WGS sequence"/>
</dbReference>
<evidence type="ECO:0000313" key="3">
    <source>
        <dbReference type="EMBL" id="EOA18493.1"/>
    </source>
</evidence>
<dbReference type="AlphaFoldDB" id="R0H4S7"/>
<dbReference type="EMBL" id="KB870811">
    <property type="protein sequence ID" value="EOA18493.1"/>
    <property type="molecule type" value="Genomic_DNA"/>
</dbReference>
<evidence type="ECO:0000259" key="1">
    <source>
        <dbReference type="Pfam" id="PF00646"/>
    </source>
</evidence>
<dbReference type="SUPFAM" id="SSF52047">
    <property type="entry name" value="RNI-like"/>
    <property type="match status" value="1"/>
</dbReference>
<gene>
    <name evidence="3" type="ORF">CARUB_v10007044mg</name>
</gene>
<dbReference type="STRING" id="81985.R0H4S7"/>
<sequence length="323" mass="37955">MDKINGLSDDVLVKILTFLPTNVAVSTCILSKRWECLWMWLPKLDFFSLWLKKNGLRDFIYKNLPLHRAHVIERLSLHIYFNREIEPEDIKRWIEIAVSRYVRELEIDYSPKNENIFPSNFFTCKSLVSLKLNRVTLKDVPSMVCLPSLKTLQLKPVAPIDGRCLQHILSGCHVLEDLSVQLWLSNNMRVFTLTIPSLRSLSLFLHSNFSLDGYEIDTPCLEYLKLEDWTQRIHYSLIKNMPRLREAYVDVRPFQECFGSITSVKRLTICCREEDHVYGEGFVFDQLEHLELCVRKKEVSSNLLRQFLKDSPNLRKLDFSVLK</sequence>
<dbReference type="Pfam" id="PF00646">
    <property type="entry name" value="F-box"/>
    <property type="match status" value="1"/>
</dbReference>
<name>R0H4S7_9BRAS</name>
<protein>
    <recommendedName>
        <fullName evidence="5">F-box domain-containing protein</fullName>
    </recommendedName>
</protein>
<proteinExistence type="predicted"/>
<keyword evidence="4" id="KW-1185">Reference proteome</keyword>
<evidence type="ECO:0008006" key="5">
    <source>
        <dbReference type="Google" id="ProtNLM"/>
    </source>
</evidence>